<sequence>MLNNPCKTQETKIGDASEELNKLPCVNALLSPGKRLAQHPHMVLFSDANYQTTKLSKIIFLTGSPKQSCQETLPKAAGQDQSAS</sequence>
<organism evidence="1 2">
    <name type="scientific">Aporhodopirellula rubra</name>
    <dbReference type="NCBI Taxonomy" id="980271"/>
    <lineage>
        <taxon>Bacteria</taxon>
        <taxon>Pseudomonadati</taxon>
        <taxon>Planctomycetota</taxon>
        <taxon>Planctomycetia</taxon>
        <taxon>Pirellulales</taxon>
        <taxon>Pirellulaceae</taxon>
        <taxon>Aporhodopirellula</taxon>
    </lineage>
</organism>
<dbReference type="AlphaFoldDB" id="A0A7W5DYM0"/>
<accession>A0A7W5DYM0</accession>
<proteinExistence type="predicted"/>
<evidence type="ECO:0000313" key="1">
    <source>
        <dbReference type="EMBL" id="MBB3206924.1"/>
    </source>
</evidence>
<dbReference type="EMBL" id="JACHXU010000008">
    <property type="protein sequence ID" value="MBB3206924.1"/>
    <property type="molecule type" value="Genomic_DNA"/>
</dbReference>
<dbReference type="Proteomes" id="UP000536179">
    <property type="component" value="Unassembled WGS sequence"/>
</dbReference>
<reference evidence="1 2" key="1">
    <citation type="submission" date="2020-08" db="EMBL/GenBank/DDBJ databases">
        <title>Genomic Encyclopedia of Type Strains, Phase III (KMG-III): the genomes of soil and plant-associated and newly described type strains.</title>
        <authorList>
            <person name="Whitman W."/>
        </authorList>
    </citation>
    <scope>NUCLEOTIDE SEQUENCE [LARGE SCALE GENOMIC DNA]</scope>
    <source>
        <strain evidence="1 2">CECT 8075</strain>
    </source>
</reference>
<keyword evidence="2" id="KW-1185">Reference proteome</keyword>
<comment type="caution">
    <text evidence="1">The sequence shown here is derived from an EMBL/GenBank/DDBJ whole genome shotgun (WGS) entry which is preliminary data.</text>
</comment>
<gene>
    <name evidence="1" type="ORF">FHS27_002738</name>
</gene>
<evidence type="ECO:0000313" key="2">
    <source>
        <dbReference type="Proteomes" id="UP000536179"/>
    </source>
</evidence>
<name>A0A7W5DYM0_9BACT</name>
<protein>
    <submittedName>
        <fullName evidence="1">Uncharacterized protein</fullName>
    </submittedName>
</protein>